<protein>
    <recommendedName>
        <fullName evidence="1">Complement C3/4/5 macroglobulin domain-containing protein</fullName>
    </recommendedName>
</protein>
<name>A0A5E4BG64_MARMO</name>
<reference evidence="3 4" key="1">
    <citation type="submission" date="2019-04" db="EMBL/GenBank/DDBJ databases">
        <authorList>
            <person name="Alioto T."/>
            <person name="Alioto T."/>
        </authorList>
    </citation>
    <scope>NUCLEOTIDE SEQUENCE [LARGE SCALE GENOMIC DNA]</scope>
</reference>
<sequence length="71" mass="7690">MITPNILRLENEENIVLEAHEVQGDVPVTVTVHDFPAKKQVLSSEKTVLSGATGHLGNVTIKVGADWNQPC</sequence>
<dbReference type="EMBL" id="WJEC01003043">
    <property type="protein sequence ID" value="KAF7475561.1"/>
    <property type="molecule type" value="Genomic_DNA"/>
</dbReference>
<evidence type="ECO:0000313" key="3">
    <source>
        <dbReference type="EMBL" id="VTJ68684.1"/>
    </source>
</evidence>
<dbReference type="AlphaFoldDB" id="A0A5E4BG64"/>
<dbReference type="InterPro" id="IPR041425">
    <property type="entry name" value="C3/4/5_MG1"/>
</dbReference>
<accession>A0A5E4BG64</accession>
<dbReference type="EMBL" id="CABDUW010000438">
    <property type="protein sequence ID" value="VTJ68684.1"/>
    <property type="molecule type" value="Genomic_DNA"/>
</dbReference>
<evidence type="ECO:0000259" key="1">
    <source>
        <dbReference type="Pfam" id="PF17790"/>
    </source>
</evidence>
<proteinExistence type="predicted"/>
<feature type="domain" description="Complement C3/4/5 macroglobulin" evidence="1">
    <location>
        <begin position="1"/>
        <end position="66"/>
    </location>
</feature>
<evidence type="ECO:0000313" key="4">
    <source>
        <dbReference type="Proteomes" id="UP000335636"/>
    </source>
</evidence>
<dbReference type="Proteomes" id="UP000335636">
    <property type="component" value="Unassembled WGS sequence"/>
</dbReference>
<dbReference type="Proteomes" id="UP000662637">
    <property type="component" value="Unassembled WGS sequence"/>
</dbReference>
<organism evidence="3 4">
    <name type="scientific">Marmota monax</name>
    <name type="common">Woodchuck</name>
    <dbReference type="NCBI Taxonomy" id="9995"/>
    <lineage>
        <taxon>Eukaryota</taxon>
        <taxon>Metazoa</taxon>
        <taxon>Chordata</taxon>
        <taxon>Craniata</taxon>
        <taxon>Vertebrata</taxon>
        <taxon>Euteleostomi</taxon>
        <taxon>Mammalia</taxon>
        <taxon>Eutheria</taxon>
        <taxon>Euarchontoglires</taxon>
        <taxon>Glires</taxon>
        <taxon>Rodentia</taxon>
        <taxon>Sciuromorpha</taxon>
        <taxon>Sciuridae</taxon>
        <taxon>Xerinae</taxon>
        <taxon>Marmotini</taxon>
        <taxon>Marmota</taxon>
    </lineage>
</organism>
<reference evidence="2" key="2">
    <citation type="submission" date="2020-08" db="EMBL/GenBank/DDBJ databases">
        <authorList>
            <person name="Shumante A."/>
            <person name="Zimin A.V."/>
            <person name="Puiu D."/>
            <person name="Salzberg S.L."/>
        </authorList>
    </citation>
    <scope>NUCLEOTIDE SEQUENCE</scope>
    <source>
        <strain evidence="2">WC2-LM</strain>
        <tissue evidence="2">Liver</tissue>
    </source>
</reference>
<evidence type="ECO:0000313" key="2">
    <source>
        <dbReference type="EMBL" id="KAF7475561.1"/>
    </source>
</evidence>
<dbReference type="Pfam" id="PF17790">
    <property type="entry name" value="MG1"/>
    <property type="match status" value="1"/>
</dbReference>
<gene>
    <name evidence="2" type="ORF">GHT09_013512</name>
    <name evidence="3" type="ORF">MONAX_5E011382</name>
</gene>
<keyword evidence="4" id="KW-1185">Reference proteome</keyword>
<dbReference type="Gene3D" id="2.60.40.1930">
    <property type="match status" value="1"/>
</dbReference>